<dbReference type="InterPro" id="IPR000719">
    <property type="entry name" value="Prot_kinase_dom"/>
</dbReference>
<dbReference type="Gene3D" id="3.30.160.20">
    <property type="match status" value="2"/>
</dbReference>
<protein>
    <recommendedName>
        <fullName evidence="1">non-specific serine/threonine protein kinase</fullName>
        <ecNumber evidence="1">2.7.11.1</ecNumber>
    </recommendedName>
</protein>
<dbReference type="GO" id="GO:0005737">
    <property type="term" value="C:cytoplasm"/>
    <property type="evidence" value="ECO:0007669"/>
    <property type="project" value="TreeGrafter"/>
</dbReference>
<dbReference type="OrthoDB" id="1405469at2759"/>
<dbReference type="Proteomes" id="UP000245119">
    <property type="component" value="Linkage Group LG12"/>
</dbReference>
<dbReference type="InterPro" id="IPR017441">
    <property type="entry name" value="Protein_kinase_ATP_BS"/>
</dbReference>
<reference evidence="17 18" key="1">
    <citation type="submission" date="2018-04" db="EMBL/GenBank/DDBJ databases">
        <title>The genome of golden apple snail Pomacea canaliculata provides insight into stress tolerance and invasive adaptation.</title>
        <authorList>
            <person name="Liu C."/>
            <person name="Liu B."/>
            <person name="Ren Y."/>
            <person name="Zhang Y."/>
            <person name="Wang H."/>
            <person name="Li S."/>
            <person name="Jiang F."/>
            <person name="Yin L."/>
            <person name="Zhang G."/>
            <person name="Qian W."/>
            <person name="Fan W."/>
        </authorList>
    </citation>
    <scope>NUCLEOTIDE SEQUENCE [LARGE SCALE GENOMIC DNA]</scope>
    <source>
        <strain evidence="17">SZHN2017</strain>
        <tissue evidence="17">Muscle</tissue>
    </source>
</reference>
<dbReference type="InterPro" id="IPR008271">
    <property type="entry name" value="Ser/Thr_kinase_AS"/>
</dbReference>
<evidence type="ECO:0000256" key="3">
    <source>
        <dbReference type="ARBA" id="ARBA00022679"/>
    </source>
</evidence>
<comment type="similarity">
    <text evidence="8">Belongs to the protein kinase superfamily. Ser/Thr protein kinase family. GCN2 subfamily.</text>
</comment>
<evidence type="ECO:0000259" key="16">
    <source>
        <dbReference type="PROSITE" id="PS50137"/>
    </source>
</evidence>
<feature type="domain" description="DRBM" evidence="16">
    <location>
        <begin position="430"/>
        <end position="498"/>
    </location>
</feature>
<evidence type="ECO:0000256" key="7">
    <source>
        <dbReference type="ARBA" id="ARBA00023193"/>
    </source>
</evidence>
<dbReference type="PROSITE" id="PS00107">
    <property type="entry name" value="PROTEIN_KINASE_ATP"/>
    <property type="match status" value="1"/>
</dbReference>
<dbReference type="InterPro" id="IPR014720">
    <property type="entry name" value="dsRBD_dom"/>
</dbReference>
<evidence type="ECO:0000256" key="2">
    <source>
        <dbReference type="ARBA" id="ARBA00022527"/>
    </source>
</evidence>
<dbReference type="InterPro" id="IPR011009">
    <property type="entry name" value="Kinase-like_dom_sf"/>
</dbReference>
<feature type="domain" description="DRBM" evidence="16">
    <location>
        <begin position="302"/>
        <end position="371"/>
    </location>
</feature>
<evidence type="ECO:0000256" key="10">
    <source>
        <dbReference type="ARBA" id="ARBA00048977"/>
    </source>
</evidence>
<keyword evidence="6 12" id="KW-0067">ATP-binding</keyword>
<dbReference type="Pfam" id="PF00069">
    <property type="entry name" value="Pkinase"/>
    <property type="match status" value="1"/>
</dbReference>
<comment type="caution">
    <text evidence="17">The sequence shown here is derived from an EMBL/GenBank/DDBJ whole genome shotgun (WGS) entry which is preliminary data.</text>
</comment>
<evidence type="ECO:0000256" key="5">
    <source>
        <dbReference type="ARBA" id="ARBA00022777"/>
    </source>
</evidence>
<feature type="region of interest" description="Disordered" evidence="14">
    <location>
        <begin position="281"/>
        <end position="302"/>
    </location>
</feature>
<dbReference type="GO" id="GO:0003723">
    <property type="term" value="F:RNA binding"/>
    <property type="evidence" value="ECO:0007669"/>
    <property type="project" value="UniProtKB-UniRule"/>
</dbReference>
<keyword evidence="11" id="KW-0694">RNA-binding</keyword>
<dbReference type="GO" id="GO:0004694">
    <property type="term" value="F:eukaryotic translation initiation factor 2alpha kinase activity"/>
    <property type="evidence" value="ECO:0007669"/>
    <property type="project" value="TreeGrafter"/>
</dbReference>
<organism evidence="17 18">
    <name type="scientific">Pomacea canaliculata</name>
    <name type="common">Golden apple snail</name>
    <dbReference type="NCBI Taxonomy" id="400727"/>
    <lineage>
        <taxon>Eukaryota</taxon>
        <taxon>Metazoa</taxon>
        <taxon>Spiralia</taxon>
        <taxon>Lophotrochozoa</taxon>
        <taxon>Mollusca</taxon>
        <taxon>Gastropoda</taxon>
        <taxon>Caenogastropoda</taxon>
        <taxon>Architaenioglossa</taxon>
        <taxon>Ampullarioidea</taxon>
        <taxon>Ampullariidae</taxon>
        <taxon>Pomacea</taxon>
    </lineage>
</organism>
<dbReference type="GO" id="GO:0005524">
    <property type="term" value="F:ATP binding"/>
    <property type="evidence" value="ECO:0007669"/>
    <property type="project" value="UniProtKB-UniRule"/>
</dbReference>
<keyword evidence="2 13" id="KW-0723">Serine/threonine-protein kinase</keyword>
<dbReference type="SMART" id="SM00358">
    <property type="entry name" value="DSRM"/>
    <property type="match status" value="2"/>
</dbReference>
<keyword evidence="5" id="KW-0418">Kinase</keyword>
<dbReference type="SUPFAM" id="SSF56112">
    <property type="entry name" value="Protein kinase-like (PK-like)"/>
    <property type="match status" value="1"/>
</dbReference>
<evidence type="ECO:0000256" key="1">
    <source>
        <dbReference type="ARBA" id="ARBA00012513"/>
    </source>
</evidence>
<feature type="domain" description="Protein kinase" evidence="15">
    <location>
        <begin position="17"/>
        <end position="334"/>
    </location>
</feature>
<evidence type="ECO:0000256" key="9">
    <source>
        <dbReference type="ARBA" id="ARBA00048659"/>
    </source>
</evidence>
<evidence type="ECO:0000256" key="4">
    <source>
        <dbReference type="ARBA" id="ARBA00022741"/>
    </source>
</evidence>
<dbReference type="SUPFAM" id="SSF54768">
    <property type="entry name" value="dsRNA-binding domain-like"/>
    <property type="match status" value="2"/>
</dbReference>
<name>A0A2T7NIJ7_POMCA</name>
<dbReference type="Gene3D" id="3.30.200.20">
    <property type="entry name" value="Phosphorylase Kinase, domain 1"/>
    <property type="match status" value="1"/>
</dbReference>
<evidence type="ECO:0000256" key="14">
    <source>
        <dbReference type="SAM" id="MobiDB-lite"/>
    </source>
</evidence>
<sequence>MNNCGNVSRQTHYTQNYTETGRLGEGGFGIVVKAIHNLDQQEYAIKKVPLTGTRSKRDKYQREVKALAVLKHKNIVRYYTAWIQDVSDPEDFIREGITDAGSETSSYGSNFGSSTGEDTVSMIIFIQMELCSSNLRTWLDDRNKEKSSLSAEDIRQSMPMMREILEGLEFLHSMNLVHRDLKPENIFLQNGQIKIGDFGLAKELRDDEQTSDSSSAGTSRLYAVGTAPYAAPEVSGGTLNPTSKAETIKNMLTGLPDKRPSAKELLSGPLFTDAEVVCDPEEAEPNAPVSSSPIDSEANHTNPIGALNELAMRLYLKPEYTFTNTGRSPNMPEFSYIVTVGKDSFESPQKCRTKKEAKAAAALLAYCHLKPSHNVGAACQVSSVQSLDGKQDTETLSDSFGAISLSEDGMFSTRESLFDGTAREGTLEKDPVSAFMEHAQATHQTARFVVLRQSGPPNQPEFEMAAQLGERKFRSITSNNKRTGRKLAAIEALKDLKKI</sequence>
<accession>A0A2T7NIJ7</accession>
<dbReference type="PANTHER" id="PTHR11042">
    <property type="entry name" value="EUKARYOTIC TRANSLATION INITIATION FACTOR 2-ALPHA KINASE EIF2-ALPHA KINASE -RELATED"/>
    <property type="match status" value="1"/>
</dbReference>
<dbReference type="PROSITE" id="PS00108">
    <property type="entry name" value="PROTEIN_KINASE_ST"/>
    <property type="match status" value="1"/>
</dbReference>
<dbReference type="EC" id="2.7.11.1" evidence="1"/>
<gene>
    <name evidence="17" type="ORF">C0Q70_19167</name>
</gene>
<evidence type="ECO:0000256" key="6">
    <source>
        <dbReference type="ARBA" id="ARBA00022840"/>
    </source>
</evidence>
<dbReference type="EMBL" id="PZQS01000012">
    <property type="protein sequence ID" value="PVD21003.1"/>
    <property type="molecule type" value="Genomic_DNA"/>
</dbReference>
<keyword evidence="18" id="KW-1185">Reference proteome</keyword>
<comment type="catalytic activity">
    <reaction evidence="9">
        <text>L-threonyl-[protein] + ATP = O-phospho-L-threonyl-[protein] + ADP + H(+)</text>
        <dbReference type="Rhea" id="RHEA:46608"/>
        <dbReference type="Rhea" id="RHEA-COMP:11060"/>
        <dbReference type="Rhea" id="RHEA-COMP:11605"/>
        <dbReference type="ChEBI" id="CHEBI:15378"/>
        <dbReference type="ChEBI" id="CHEBI:30013"/>
        <dbReference type="ChEBI" id="CHEBI:30616"/>
        <dbReference type="ChEBI" id="CHEBI:61977"/>
        <dbReference type="ChEBI" id="CHEBI:456216"/>
        <dbReference type="EC" id="2.7.11.1"/>
    </reaction>
    <physiologicalReaction direction="left-to-right" evidence="9">
        <dbReference type="Rhea" id="RHEA:46609"/>
    </physiologicalReaction>
</comment>
<dbReference type="GO" id="GO:0017148">
    <property type="term" value="P:negative regulation of translation"/>
    <property type="evidence" value="ECO:0007669"/>
    <property type="project" value="UniProtKB-KW"/>
</dbReference>
<dbReference type="PROSITE" id="PS50137">
    <property type="entry name" value="DS_RBD"/>
    <property type="match status" value="2"/>
</dbReference>
<feature type="compositionally biased region" description="Polar residues" evidence="14">
    <location>
        <begin position="288"/>
        <end position="302"/>
    </location>
</feature>
<keyword evidence="7" id="KW-0652">Protein synthesis inhibitor</keyword>
<dbReference type="AlphaFoldDB" id="A0A2T7NIJ7"/>
<evidence type="ECO:0000256" key="12">
    <source>
        <dbReference type="PROSITE-ProRule" id="PRU10141"/>
    </source>
</evidence>
<evidence type="ECO:0000256" key="13">
    <source>
        <dbReference type="RuleBase" id="RU000304"/>
    </source>
</evidence>
<dbReference type="SMART" id="SM00220">
    <property type="entry name" value="S_TKc"/>
    <property type="match status" value="1"/>
</dbReference>
<dbReference type="Pfam" id="PF00035">
    <property type="entry name" value="dsrm"/>
    <property type="match status" value="2"/>
</dbReference>
<evidence type="ECO:0000313" key="18">
    <source>
        <dbReference type="Proteomes" id="UP000245119"/>
    </source>
</evidence>
<evidence type="ECO:0000313" key="17">
    <source>
        <dbReference type="EMBL" id="PVD21003.1"/>
    </source>
</evidence>
<feature type="binding site" evidence="12">
    <location>
        <position position="47"/>
    </location>
    <ligand>
        <name>ATP</name>
        <dbReference type="ChEBI" id="CHEBI:30616"/>
    </ligand>
</feature>
<evidence type="ECO:0000259" key="15">
    <source>
        <dbReference type="PROSITE" id="PS50011"/>
    </source>
</evidence>
<dbReference type="PROSITE" id="PS50011">
    <property type="entry name" value="PROTEIN_KINASE_DOM"/>
    <property type="match status" value="1"/>
</dbReference>
<evidence type="ECO:0000256" key="8">
    <source>
        <dbReference type="ARBA" id="ARBA00037982"/>
    </source>
</evidence>
<dbReference type="GO" id="GO:0005634">
    <property type="term" value="C:nucleus"/>
    <property type="evidence" value="ECO:0007669"/>
    <property type="project" value="TreeGrafter"/>
</dbReference>
<evidence type="ECO:0000256" key="11">
    <source>
        <dbReference type="PROSITE-ProRule" id="PRU00266"/>
    </source>
</evidence>
<dbReference type="Gene3D" id="1.10.510.10">
    <property type="entry name" value="Transferase(Phosphotransferase) domain 1"/>
    <property type="match status" value="1"/>
</dbReference>
<keyword evidence="4 12" id="KW-0547">Nucleotide-binding</keyword>
<dbReference type="InterPro" id="IPR050339">
    <property type="entry name" value="CC_SR_Kinase"/>
</dbReference>
<keyword evidence="3" id="KW-0808">Transferase</keyword>
<proteinExistence type="inferred from homology"/>
<dbReference type="PANTHER" id="PTHR11042:SF160">
    <property type="entry name" value="EUKARYOTIC TRANSLATION INITIATION FACTOR 2-ALPHA KINASE 1"/>
    <property type="match status" value="1"/>
</dbReference>
<dbReference type="STRING" id="400727.A0A2T7NIJ7"/>
<comment type="catalytic activity">
    <reaction evidence="10">
        <text>L-seryl-[protein] + ATP = O-phospho-L-seryl-[protein] + ADP + H(+)</text>
        <dbReference type="Rhea" id="RHEA:17989"/>
        <dbReference type="Rhea" id="RHEA-COMP:9863"/>
        <dbReference type="Rhea" id="RHEA-COMP:11604"/>
        <dbReference type="ChEBI" id="CHEBI:15378"/>
        <dbReference type="ChEBI" id="CHEBI:29999"/>
        <dbReference type="ChEBI" id="CHEBI:30616"/>
        <dbReference type="ChEBI" id="CHEBI:83421"/>
        <dbReference type="ChEBI" id="CHEBI:456216"/>
        <dbReference type="EC" id="2.7.11.1"/>
    </reaction>
    <physiologicalReaction direction="left-to-right" evidence="10">
        <dbReference type="Rhea" id="RHEA:17990"/>
    </physiologicalReaction>
</comment>